<evidence type="ECO:0000256" key="11">
    <source>
        <dbReference type="ARBA" id="ARBA00023163"/>
    </source>
</evidence>
<dbReference type="OrthoDB" id="15886at10239"/>
<dbReference type="InterPro" id="IPR042503">
    <property type="entry name" value="Regulatory_protein_E2_N_1"/>
</dbReference>
<comment type="similarity">
    <text evidence="12">Belongs to the papillomaviridae E2 protein family.</text>
</comment>
<dbReference type="GO" id="GO:0000166">
    <property type="term" value="F:nucleotide binding"/>
    <property type="evidence" value="ECO:0007669"/>
    <property type="project" value="UniProtKB-UniRule"/>
</dbReference>
<dbReference type="GO" id="GO:0039693">
    <property type="term" value="P:viral DNA genome replication"/>
    <property type="evidence" value="ECO:0007669"/>
    <property type="project" value="UniProtKB-UniRule"/>
</dbReference>
<evidence type="ECO:0000259" key="15">
    <source>
        <dbReference type="Pfam" id="PF00511"/>
    </source>
</evidence>
<comment type="function">
    <text evidence="12">Plays a role in the initiation of viral DNA replication. A dimer of E2 interacts with a dimer of E1 in order to improve specificity of E1 DNA binding activity. Once the complex recognizes and binds DNA at specific sites, the E2 dimer is removed from DNA. E2 also regulates viral transcription through binding to the E2RE response element (5'-ACCNNNNNNGGT-3') present in multiple copies in the regulatory regions of the viral genome. Activates or represses transcription depending on E2RE's position with regards to proximal promoter elements including the TATA-box. Repression occurs by sterically hindering the assembly of the transcription initiation complex.</text>
</comment>
<evidence type="ECO:0000256" key="6">
    <source>
        <dbReference type="ARBA" id="ARBA00022562"/>
    </source>
</evidence>
<dbReference type="Gene3D" id="1.10.287.30">
    <property type="entry name" value="E2 (early) protein, N terminal domain, subdomain 1"/>
    <property type="match status" value="1"/>
</dbReference>
<protein>
    <recommendedName>
        <fullName evidence="12">Regulatory protein E2</fullName>
    </recommendedName>
</protein>
<evidence type="ECO:0000256" key="13">
    <source>
        <dbReference type="SAM" id="MobiDB-lite"/>
    </source>
</evidence>
<evidence type="ECO:0000256" key="9">
    <source>
        <dbReference type="ARBA" id="ARBA00023125"/>
    </source>
</evidence>
<dbReference type="InterPro" id="IPR033668">
    <property type="entry name" value="Reg_prot_E2"/>
</dbReference>
<feature type="domain" description="Papillomavirus E2 C-terminal" evidence="15">
    <location>
        <begin position="399"/>
        <end position="472"/>
    </location>
</feature>
<dbReference type="InterPro" id="IPR035975">
    <property type="entry name" value="E2/EBNA1_C_sf"/>
</dbReference>
<dbReference type="SUPFAM" id="SSF51332">
    <property type="entry name" value="E2 regulatory, transactivation domain"/>
    <property type="match status" value="1"/>
</dbReference>
<evidence type="ECO:0000256" key="5">
    <source>
        <dbReference type="ARBA" id="ARBA00022553"/>
    </source>
</evidence>
<comment type="PTM">
    <text evidence="12">Phosphorylated.</text>
</comment>
<dbReference type="EMBL" id="KU519391">
    <property type="protein sequence ID" value="ANZ90233.1"/>
    <property type="molecule type" value="Genomic_DNA"/>
</dbReference>
<proteinExistence type="inferred from homology"/>
<keyword evidence="9 12" id="KW-0238">DNA-binding</keyword>
<feature type="compositionally biased region" description="Polar residues" evidence="13">
    <location>
        <begin position="300"/>
        <end position="310"/>
    </location>
</feature>
<dbReference type="KEGG" id="vg:28544376"/>
<dbReference type="InterPro" id="IPR042504">
    <property type="entry name" value="Regulatory_protein_E2_N_2"/>
</dbReference>
<keyword evidence="10 12" id="KW-0010">Activator</keyword>
<keyword evidence="17" id="KW-1185">Reference proteome</keyword>
<dbReference type="Gene3D" id="2.170.200.10">
    <property type="entry name" value="Papillomavirus E2 early protein domain"/>
    <property type="match status" value="1"/>
</dbReference>
<dbReference type="RefSeq" id="YP_009272583.1">
    <property type="nucleotide sequence ID" value="NC_030796.1"/>
</dbReference>
<dbReference type="GeneID" id="28544376"/>
<feature type="compositionally biased region" description="Basic and acidic residues" evidence="13">
    <location>
        <begin position="236"/>
        <end position="248"/>
    </location>
</feature>
<evidence type="ECO:0000256" key="7">
    <source>
        <dbReference type="ARBA" id="ARBA00022705"/>
    </source>
</evidence>
<reference evidence="16 17" key="1">
    <citation type="submission" date="2016-01" db="EMBL/GenBank/DDBJ databases">
        <title>How many papillomavirus species can be undetected in fibropapillomas?</title>
        <authorList>
            <person name="Daudt C."/>
            <person name="Chaves da Silva F.R."/>
            <person name="Streck A.F."/>
            <person name="Weber M.N."/>
            <person name="Cibulski S.P."/>
            <person name="Canal C.W."/>
        </authorList>
    </citation>
    <scope>NUCLEOTIDE SEQUENCE [LARGE SCALE GENOMIC DNA]</scope>
</reference>
<evidence type="ECO:0000313" key="16">
    <source>
        <dbReference type="EMBL" id="ANZ90233.1"/>
    </source>
</evidence>
<organism evidence="16 17">
    <name type="scientific">Bos taurus papillomavirus 16</name>
    <dbReference type="NCBI Taxonomy" id="1887214"/>
    <lineage>
        <taxon>Viruses</taxon>
        <taxon>Monodnaviria</taxon>
        <taxon>Shotokuvirae</taxon>
        <taxon>Cossaviricota</taxon>
        <taxon>Papovaviricetes</taxon>
        <taxon>Zurhausenvirales</taxon>
        <taxon>Papillomaviridae</taxon>
        <taxon>Firstpapillomavirinae</taxon>
        <taxon>Dyokappapapillomavirus</taxon>
        <taxon>Dyokappapapillomavirus 3</taxon>
    </lineage>
</organism>
<comment type="subunit">
    <text evidence="12">Binds DNA as homodimer. Interacts with protein E1; this interaction greatly increases E1 DNA-binding activity. Interacts with protein L1; this interaction enhances E2-dependent replication and transcription activation. Interacts with protein L2; this interaction inhibits E2 transcriptional activity but not DNA replication function E2. Interacts with protein E7; this interaction inhibits E7 oncogenic activity. Interacts with host TAF1; this interaction modulates E2-dependent transcriptional regulation. Interacts with host BRD4; this interaction mediates E2 transcriptional activation function. Additionally, the interaction with host BRD4 on mitotic chromosomes mediates tethering of the viral genome. Interacts with host TOPBP1; this interaction is required for optimal viral DNA replication.</text>
</comment>
<dbReference type="GO" id="GO:0003700">
    <property type="term" value="F:DNA-binding transcription factor activity"/>
    <property type="evidence" value="ECO:0007669"/>
    <property type="project" value="UniProtKB-UniRule"/>
</dbReference>
<gene>
    <name evidence="12 16" type="primary">E2</name>
</gene>
<dbReference type="InterPro" id="IPR036050">
    <property type="entry name" value="Regulatory_protein_E2_N"/>
</dbReference>
<feature type="compositionally biased region" description="Basic and acidic residues" evidence="13">
    <location>
        <begin position="259"/>
        <end position="274"/>
    </location>
</feature>
<keyword evidence="7 12" id="KW-0235">DNA replication</keyword>
<dbReference type="InterPro" id="IPR012677">
    <property type="entry name" value="Nucleotide-bd_a/b_plait_sf"/>
</dbReference>
<dbReference type="InterPro" id="IPR001866">
    <property type="entry name" value="PPV_E2_N"/>
</dbReference>
<evidence type="ECO:0000256" key="12">
    <source>
        <dbReference type="HAMAP-Rule" id="MF_04001"/>
    </source>
</evidence>
<name>A0A1B2K210_9PAPI</name>
<dbReference type="GO" id="GO:0006260">
    <property type="term" value="P:DNA replication"/>
    <property type="evidence" value="ECO:0007669"/>
    <property type="project" value="UniProtKB-KW"/>
</dbReference>
<dbReference type="Gene3D" id="3.30.70.330">
    <property type="match status" value="1"/>
</dbReference>
<dbReference type="GO" id="GO:0006351">
    <property type="term" value="P:DNA-templated transcription"/>
    <property type="evidence" value="ECO:0007669"/>
    <property type="project" value="UniProtKB-UniRule"/>
</dbReference>
<evidence type="ECO:0000256" key="8">
    <source>
        <dbReference type="ARBA" id="ARBA00023015"/>
    </source>
</evidence>
<dbReference type="InterPro" id="IPR000427">
    <property type="entry name" value="Papillomavirus_E2_C"/>
</dbReference>
<dbReference type="GO" id="GO:0042025">
    <property type="term" value="C:host cell nucleus"/>
    <property type="evidence" value="ECO:0007669"/>
    <property type="project" value="UniProtKB-SubCell"/>
</dbReference>
<keyword evidence="3 12" id="KW-0678">Repressor</keyword>
<evidence type="ECO:0000313" key="17">
    <source>
        <dbReference type="Proteomes" id="UP000171261"/>
    </source>
</evidence>
<keyword evidence="6 12" id="KW-1048">Host nucleus</keyword>
<dbReference type="Proteomes" id="UP000171261">
    <property type="component" value="Segment"/>
</dbReference>
<accession>A0A1B2K210</accession>
<keyword evidence="5 12" id="KW-0597">Phosphoprotein</keyword>
<dbReference type="HAMAP" id="MF_04001">
    <property type="entry name" value="PPV_E2"/>
    <property type="match status" value="1"/>
</dbReference>
<keyword evidence="8 12" id="KW-0805">Transcription regulation</keyword>
<dbReference type="SUPFAM" id="SSF54957">
    <property type="entry name" value="Viral DNA-binding domain"/>
    <property type="match status" value="1"/>
</dbReference>
<dbReference type="Pfam" id="PF00511">
    <property type="entry name" value="PPV_E2_C"/>
    <property type="match status" value="1"/>
</dbReference>
<keyword evidence="4 12" id="KW-0244">Early protein</keyword>
<feature type="compositionally biased region" description="Basic residues" evidence="13">
    <location>
        <begin position="275"/>
        <end position="291"/>
    </location>
</feature>
<evidence type="ECO:0000256" key="10">
    <source>
        <dbReference type="ARBA" id="ARBA00023159"/>
    </source>
</evidence>
<feature type="compositionally biased region" description="Basic and acidic residues" evidence="13">
    <location>
        <begin position="365"/>
        <end position="383"/>
    </location>
</feature>
<dbReference type="GO" id="GO:0003677">
    <property type="term" value="F:DNA binding"/>
    <property type="evidence" value="ECO:0007669"/>
    <property type="project" value="UniProtKB-UniRule"/>
</dbReference>
<comment type="similarity">
    <text evidence="2">Belongs to the papillomaviridae E8^E2C protein family.</text>
</comment>
<feature type="region of interest" description="Disordered" evidence="13">
    <location>
        <begin position="204"/>
        <end position="390"/>
    </location>
</feature>
<keyword evidence="11 12" id="KW-0804">Transcription</keyword>
<feature type="region of interest" description="Transactivation domain" evidence="12">
    <location>
        <begin position="1"/>
        <end position="200"/>
    </location>
</feature>
<evidence type="ECO:0000256" key="1">
    <source>
        <dbReference type="ARBA" id="ARBA00004147"/>
    </source>
</evidence>
<feature type="region of interest" description="DNA-binding domain" evidence="12">
    <location>
        <begin position="397"/>
        <end position="479"/>
    </location>
</feature>
<dbReference type="Pfam" id="PF00508">
    <property type="entry name" value="PPV_E2_N"/>
    <property type="match status" value="1"/>
</dbReference>
<dbReference type="GO" id="GO:0006275">
    <property type="term" value="P:regulation of DNA replication"/>
    <property type="evidence" value="ECO:0007669"/>
    <property type="project" value="UniProtKB-UniRule"/>
</dbReference>
<evidence type="ECO:0000256" key="2">
    <source>
        <dbReference type="ARBA" id="ARBA00007794"/>
    </source>
</evidence>
<evidence type="ECO:0000256" key="4">
    <source>
        <dbReference type="ARBA" id="ARBA00022518"/>
    </source>
</evidence>
<comment type="caution">
    <text evidence="12">Lacks conserved residue(s) required for the propagation of feature annotation.</text>
</comment>
<feature type="domain" description="Papillomavirus E2 N-terminal" evidence="14">
    <location>
        <begin position="1"/>
        <end position="195"/>
    </location>
</feature>
<evidence type="ECO:0000256" key="3">
    <source>
        <dbReference type="ARBA" id="ARBA00022491"/>
    </source>
</evidence>
<evidence type="ECO:0000259" key="14">
    <source>
        <dbReference type="Pfam" id="PF00508"/>
    </source>
</evidence>
<comment type="subcellular location">
    <subcellularLocation>
        <location evidence="1 12">Host nucleus</location>
    </subcellularLocation>
</comment>
<sequence>METLLARLDALQEQLLTLYESDSKDIDDQIKHWSLLRQEYVLQHFARKHSISRLGMQTVLPLQVSQHKAKEAIEMVMYLESLKNSTFAVEPWTLTDTSREMFIIPPKNCFKKGGTTVDVWYDCLQANSMHYTAWSYIYYETESGWIKAEGQVDYNGCYYEDGNTRIYYTRFEDDAQRYSKNMEWEVHYKTHVFSPVASVSSTSDSWCGGEPDSTGGPLSEQHSLPLDNKTSTWRAAADRDTNNNRDIRNWSQDTVDGATVDRHTVQRACGDHNRRGARRGRGGLQGRKRHRSREEGGSGQENRQQSQTSKRPCERRLRHRQRPSGEGQPQPRPREAPAAAQQGGDTSEEEEDIRQLPQRGTPPHSPERPVDARGHGEGAGEPRRPRRAVRPIEHNCDTPVLLFRGGANQLKCARYRWLRQYAHLFLAISKTWGWVGAVGLGASSRLLLAFESTTQRNQFLDTVPMPPGVTLGWGRLSSL</sequence>